<organism evidence="2 3">
    <name type="scientific">Lasius platythorax</name>
    <dbReference type="NCBI Taxonomy" id="488582"/>
    <lineage>
        <taxon>Eukaryota</taxon>
        <taxon>Metazoa</taxon>
        <taxon>Ecdysozoa</taxon>
        <taxon>Arthropoda</taxon>
        <taxon>Hexapoda</taxon>
        <taxon>Insecta</taxon>
        <taxon>Pterygota</taxon>
        <taxon>Neoptera</taxon>
        <taxon>Endopterygota</taxon>
        <taxon>Hymenoptera</taxon>
        <taxon>Apocrita</taxon>
        <taxon>Aculeata</taxon>
        <taxon>Formicoidea</taxon>
        <taxon>Formicidae</taxon>
        <taxon>Formicinae</taxon>
        <taxon>Lasius</taxon>
        <taxon>Lasius</taxon>
    </lineage>
</organism>
<dbReference type="Proteomes" id="UP001497644">
    <property type="component" value="Chromosome 9"/>
</dbReference>
<protein>
    <submittedName>
        <fullName evidence="2">Uncharacterized protein</fullName>
    </submittedName>
</protein>
<keyword evidence="3" id="KW-1185">Reference proteome</keyword>
<feature type="compositionally biased region" description="Polar residues" evidence="1">
    <location>
        <begin position="55"/>
        <end position="71"/>
    </location>
</feature>
<feature type="compositionally biased region" description="Polar residues" evidence="1">
    <location>
        <begin position="31"/>
        <end position="43"/>
    </location>
</feature>
<feature type="region of interest" description="Disordered" evidence="1">
    <location>
        <begin position="31"/>
        <end position="71"/>
    </location>
</feature>
<feature type="compositionally biased region" description="Basic and acidic residues" evidence="1">
    <location>
        <begin position="45"/>
        <end position="54"/>
    </location>
</feature>
<dbReference type="EMBL" id="OZ034832">
    <property type="protein sequence ID" value="CAL1689456.1"/>
    <property type="molecule type" value="Genomic_DNA"/>
</dbReference>
<accession>A0AAV2PCG8</accession>
<gene>
    <name evidence="2" type="ORF">LPLAT_LOCUS14380</name>
</gene>
<proteinExistence type="predicted"/>
<name>A0AAV2PCG8_9HYME</name>
<evidence type="ECO:0000313" key="2">
    <source>
        <dbReference type="EMBL" id="CAL1689456.1"/>
    </source>
</evidence>
<dbReference type="AlphaFoldDB" id="A0AAV2PCG8"/>
<evidence type="ECO:0000313" key="3">
    <source>
        <dbReference type="Proteomes" id="UP001497644"/>
    </source>
</evidence>
<reference evidence="2" key="1">
    <citation type="submission" date="2024-04" db="EMBL/GenBank/DDBJ databases">
        <authorList>
            <consortium name="Molecular Ecology Group"/>
        </authorList>
    </citation>
    <scope>NUCLEOTIDE SEQUENCE</scope>
</reference>
<evidence type="ECO:0000256" key="1">
    <source>
        <dbReference type="SAM" id="MobiDB-lite"/>
    </source>
</evidence>
<sequence length="128" mass="14297">MAPRQERKGLNRGGIERRFWAAGFTCSRATEVTSQPEIRTGNSDGFERSRKGEECNNQGRPGITSHSSPTSAPLPLSNRIWLTILHLRAANSLQRGGGAARCSNEMRARKTFSKTRPNHIIAYIYNRV</sequence>